<accession>A0A0C3LPX1</accession>
<dbReference type="HOGENOM" id="CLU_2639903_0_0_1"/>
<sequence>MGQDNRQLLGSRKEAYFSSNECSETGRKDVEAAWAMQLNKEARHKRFARQWEFHITPGPNLLKLSHLAGCPWPVRDH</sequence>
<dbReference type="AlphaFoldDB" id="A0A0C3LPX1"/>
<keyword evidence="2" id="KW-1185">Reference proteome</keyword>
<evidence type="ECO:0000313" key="2">
    <source>
        <dbReference type="Proteomes" id="UP000054248"/>
    </source>
</evidence>
<gene>
    <name evidence="1" type="ORF">M407DRAFT_244761</name>
</gene>
<protein>
    <submittedName>
        <fullName evidence="1">Uncharacterized protein</fullName>
    </submittedName>
</protein>
<evidence type="ECO:0000313" key="1">
    <source>
        <dbReference type="EMBL" id="KIO23457.1"/>
    </source>
</evidence>
<dbReference type="Proteomes" id="UP000054248">
    <property type="component" value="Unassembled WGS sequence"/>
</dbReference>
<organism evidence="1 2">
    <name type="scientific">Tulasnella calospora MUT 4182</name>
    <dbReference type="NCBI Taxonomy" id="1051891"/>
    <lineage>
        <taxon>Eukaryota</taxon>
        <taxon>Fungi</taxon>
        <taxon>Dikarya</taxon>
        <taxon>Basidiomycota</taxon>
        <taxon>Agaricomycotina</taxon>
        <taxon>Agaricomycetes</taxon>
        <taxon>Cantharellales</taxon>
        <taxon>Tulasnellaceae</taxon>
        <taxon>Tulasnella</taxon>
    </lineage>
</organism>
<proteinExistence type="predicted"/>
<dbReference type="EMBL" id="KN823084">
    <property type="protein sequence ID" value="KIO23457.1"/>
    <property type="molecule type" value="Genomic_DNA"/>
</dbReference>
<name>A0A0C3LPX1_9AGAM</name>
<reference evidence="2" key="2">
    <citation type="submission" date="2015-01" db="EMBL/GenBank/DDBJ databases">
        <title>Evolutionary Origins and Diversification of the Mycorrhizal Mutualists.</title>
        <authorList>
            <consortium name="DOE Joint Genome Institute"/>
            <consortium name="Mycorrhizal Genomics Consortium"/>
            <person name="Kohler A."/>
            <person name="Kuo A."/>
            <person name="Nagy L.G."/>
            <person name="Floudas D."/>
            <person name="Copeland A."/>
            <person name="Barry K.W."/>
            <person name="Cichocki N."/>
            <person name="Veneault-Fourrey C."/>
            <person name="LaButti K."/>
            <person name="Lindquist E.A."/>
            <person name="Lipzen A."/>
            <person name="Lundell T."/>
            <person name="Morin E."/>
            <person name="Murat C."/>
            <person name="Riley R."/>
            <person name="Ohm R."/>
            <person name="Sun H."/>
            <person name="Tunlid A."/>
            <person name="Henrissat B."/>
            <person name="Grigoriev I.V."/>
            <person name="Hibbett D.S."/>
            <person name="Martin F."/>
        </authorList>
    </citation>
    <scope>NUCLEOTIDE SEQUENCE [LARGE SCALE GENOMIC DNA]</scope>
    <source>
        <strain evidence="2">MUT 4182</strain>
    </source>
</reference>
<reference evidence="1 2" key="1">
    <citation type="submission" date="2014-04" db="EMBL/GenBank/DDBJ databases">
        <authorList>
            <consortium name="DOE Joint Genome Institute"/>
            <person name="Kuo A."/>
            <person name="Girlanda M."/>
            <person name="Perotto S."/>
            <person name="Kohler A."/>
            <person name="Nagy L.G."/>
            <person name="Floudas D."/>
            <person name="Copeland A."/>
            <person name="Barry K.W."/>
            <person name="Cichocki N."/>
            <person name="Veneault-Fourrey C."/>
            <person name="LaButti K."/>
            <person name="Lindquist E.A."/>
            <person name="Lipzen A."/>
            <person name="Lundell T."/>
            <person name="Morin E."/>
            <person name="Murat C."/>
            <person name="Sun H."/>
            <person name="Tunlid A."/>
            <person name="Henrissat B."/>
            <person name="Grigoriev I.V."/>
            <person name="Hibbett D.S."/>
            <person name="Martin F."/>
            <person name="Nordberg H.P."/>
            <person name="Cantor M.N."/>
            <person name="Hua S.X."/>
        </authorList>
    </citation>
    <scope>NUCLEOTIDE SEQUENCE [LARGE SCALE GENOMIC DNA]</scope>
    <source>
        <strain evidence="1 2">MUT 4182</strain>
    </source>
</reference>